<protein>
    <submittedName>
        <fullName evidence="2">Cytochrome c</fullName>
    </submittedName>
</protein>
<feature type="transmembrane region" description="Helical" evidence="1">
    <location>
        <begin position="139"/>
        <end position="165"/>
    </location>
</feature>
<sequence>MNELPIPREIPLPQPAPEPVLVGVLIVFFLMHIVFVNLMVGGALLTLWYQLRGLKEKRYDDLAYAIASTITVNKSIAVVLGVGPLLAINTLYTVYFYSANALTGIFWISVIPLVTLAFLLTYLHKYLWRQMEPFKELHIGIAVVVCILFLFIPLIFLTNINLMLFPEHWDRVKGFFSALALPNVLPRYAHFILACPAMTGLLMVWLFRRKERRNSTVAGFKRDDLVRMGYRWAFWPTSVQFLVGPVVLMTLPRTQEVSHAAMAVFGIATVVALAMAHLMFTEIRRAGEAIGRSFGAICMMMLTVVALMGTGRHLYREAAVAPHRELVRAKTEQYMQAVDEARQQSARDQQSGGEAK</sequence>
<keyword evidence="1" id="KW-1133">Transmembrane helix</keyword>
<evidence type="ECO:0000313" key="3">
    <source>
        <dbReference type="Proteomes" id="UP000199569"/>
    </source>
</evidence>
<name>A0A1G5KLR8_9HYPH</name>
<gene>
    <name evidence="2" type="ORF">SAMN02927923_03391</name>
</gene>
<keyword evidence="3" id="KW-1185">Reference proteome</keyword>
<evidence type="ECO:0000313" key="2">
    <source>
        <dbReference type="EMBL" id="SCZ00909.1"/>
    </source>
</evidence>
<organism evidence="2 3">
    <name type="scientific">Microvirga guangxiensis</name>
    <dbReference type="NCBI Taxonomy" id="549386"/>
    <lineage>
        <taxon>Bacteria</taxon>
        <taxon>Pseudomonadati</taxon>
        <taxon>Pseudomonadota</taxon>
        <taxon>Alphaproteobacteria</taxon>
        <taxon>Hyphomicrobiales</taxon>
        <taxon>Methylobacteriaceae</taxon>
        <taxon>Microvirga</taxon>
    </lineage>
</organism>
<evidence type="ECO:0000256" key="1">
    <source>
        <dbReference type="SAM" id="Phobius"/>
    </source>
</evidence>
<feature type="transmembrane region" description="Helical" evidence="1">
    <location>
        <begin position="293"/>
        <end position="315"/>
    </location>
</feature>
<dbReference type="OrthoDB" id="9814063at2"/>
<keyword evidence="1" id="KW-0812">Transmembrane</keyword>
<dbReference type="EMBL" id="FMVJ01000010">
    <property type="protein sequence ID" value="SCZ00909.1"/>
    <property type="molecule type" value="Genomic_DNA"/>
</dbReference>
<dbReference type="RefSeq" id="WP_139165521.1">
    <property type="nucleotide sequence ID" value="NZ_FMVJ01000010.1"/>
</dbReference>
<dbReference type="STRING" id="549386.SAMN02927923_03391"/>
<feature type="transmembrane region" description="Helical" evidence="1">
    <location>
        <begin position="104"/>
        <end position="127"/>
    </location>
</feature>
<feature type="transmembrane region" description="Helical" evidence="1">
    <location>
        <begin position="185"/>
        <end position="207"/>
    </location>
</feature>
<feature type="transmembrane region" description="Helical" evidence="1">
    <location>
        <begin position="228"/>
        <end position="248"/>
    </location>
</feature>
<feature type="transmembrane region" description="Helical" evidence="1">
    <location>
        <begin position="76"/>
        <end position="98"/>
    </location>
</feature>
<dbReference type="AlphaFoldDB" id="A0A1G5KLR8"/>
<accession>A0A1G5KLR8</accession>
<dbReference type="Proteomes" id="UP000199569">
    <property type="component" value="Unassembled WGS sequence"/>
</dbReference>
<feature type="transmembrane region" description="Helical" evidence="1">
    <location>
        <begin position="260"/>
        <end position="281"/>
    </location>
</feature>
<feature type="transmembrane region" description="Helical" evidence="1">
    <location>
        <begin position="20"/>
        <end position="49"/>
    </location>
</feature>
<keyword evidence="1" id="KW-0472">Membrane</keyword>
<reference evidence="2 3" key="1">
    <citation type="submission" date="2016-10" db="EMBL/GenBank/DDBJ databases">
        <authorList>
            <person name="de Groot N.N."/>
        </authorList>
    </citation>
    <scope>NUCLEOTIDE SEQUENCE [LARGE SCALE GENOMIC DNA]</scope>
    <source>
        <strain evidence="2 3">CGMCC 1.7666</strain>
    </source>
</reference>
<proteinExistence type="predicted"/>